<sequence length="362" mass="36908">MSQYRTIVIERGSGGFGGPLTLTPTEQKNKVLYIVGGGMRPDVVDRICELSGAEAVNGFSTSIPDDEVFAAVIDCGGTLRCGLYPKKGIPTINVMPTGKTGPLAQFINEDIYVSAVGNVQVRLADESEAVAASEASAAAPAAAAGAAAATGASASGQAAGGGAKFAVQGEWTTDKKISQTIAAKKNKSILEKIGLGAGRVVSIFYQAARDAVQTMLSTVIPFMGFVAMLIGIIQASGFGTWFSNMLTPLAGSGIGLIVLGFICSLPFLSPLLGPGAVIGQIIGTLIGVEIGKGTIHPSLALPALFAINTQNAADFIPVGLGLAEAETETVEVGVPSVLYSRFLTGVPRVAVAWLASIGLYSS</sequence>
<dbReference type="Proteomes" id="UP000292373">
    <property type="component" value="Unassembled WGS sequence"/>
</dbReference>
<evidence type="ECO:0000259" key="3">
    <source>
        <dbReference type="PROSITE" id="PS51102"/>
    </source>
</evidence>
<proteinExistence type="predicted"/>
<dbReference type="EMBL" id="SDMQ01000006">
    <property type="protein sequence ID" value="TBT85030.1"/>
    <property type="molecule type" value="Genomic_DNA"/>
</dbReference>
<evidence type="ECO:0000256" key="2">
    <source>
        <dbReference type="SAM" id="Phobius"/>
    </source>
</evidence>
<feature type="domain" description="PTS EIIB type-5" evidence="3">
    <location>
        <begin position="3"/>
        <end position="220"/>
    </location>
</feature>
<dbReference type="OrthoDB" id="4774329at2"/>
<evidence type="ECO:0000313" key="5">
    <source>
        <dbReference type="Proteomes" id="UP000292373"/>
    </source>
</evidence>
<feature type="transmembrane region" description="Helical" evidence="2">
    <location>
        <begin position="219"/>
        <end position="243"/>
    </location>
</feature>
<evidence type="ECO:0000256" key="1">
    <source>
        <dbReference type="PROSITE-ProRule" id="PRU00425"/>
    </source>
</evidence>
<feature type="transmembrane region" description="Helical" evidence="2">
    <location>
        <begin position="249"/>
        <end position="268"/>
    </location>
</feature>
<dbReference type="GO" id="GO:0008982">
    <property type="term" value="F:protein-N(PI)-phosphohistidine-sugar phosphotransferase activity"/>
    <property type="evidence" value="ECO:0007669"/>
    <property type="project" value="InterPro"/>
</dbReference>
<dbReference type="AlphaFoldDB" id="A0A4Q9KDT0"/>
<keyword evidence="2" id="KW-0472">Membrane</keyword>
<keyword evidence="5" id="KW-1185">Reference proteome</keyword>
<feature type="modified residue" description="Phosphocysteine; by EIIA" evidence="1">
    <location>
        <position position="75"/>
    </location>
</feature>
<gene>
    <name evidence="4" type="ORF">ET989_07635</name>
</gene>
<dbReference type="InterPro" id="IPR011618">
    <property type="entry name" value="PTS_EIIBC_GUT_N"/>
</dbReference>
<dbReference type="InterPro" id="IPR011638">
    <property type="entry name" value="PTS_EIIBC_GUT_C"/>
</dbReference>
<keyword evidence="2" id="KW-1133">Transmembrane helix</keyword>
<dbReference type="InterPro" id="IPR004702">
    <property type="entry name" value="PTS_sorb_EIIBC"/>
</dbReference>
<reference evidence="4 5" key="1">
    <citation type="submission" date="2019-01" db="EMBL/GenBank/DDBJ databases">
        <title>Lactibacter flavus gen. nov., sp. nov., a novel bacterium of the family Propionibacteriaceae isolated from raw milk and dairy products.</title>
        <authorList>
            <person name="Huptas C."/>
            <person name="Wenning M."/>
            <person name="Breitenwieser F."/>
            <person name="Doll E."/>
            <person name="Von Neubeck M."/>
            <person name="Busse H.-J."/>
            <person name="Scherer S."/>
        </authorList>
    </citation>
    <scope>NUCLEOTIDE SEQUENCE [LARGE SCALE GENOMIC DNA]</scope>
    <source>
        <strain evidence="4 5">KCTC 33808</strain>
    </source>
</reference>
<accession>A0A4Q9KDT0</accession>
<dbReference type="RefSeq" id="WP_131167943.1">
    <property type="nucleotide sequence ID" value="NZ_SDMQ01000006.1"/>
</dbReference>
<dbReference type="NCBIfam" id="TIGR00825">
    <property type="entry name" value="EIIBC-GUT"/>
    <property type="match status" value="1"/>
</dbReference>
<keyword evidence="2" id="KW-0812">Transmembrane</keyword>
<organism evidence="4 5">
    <name type="scientific">Propioniciclava sinopodophylli</name>
    <dbReference type="NCBI Taxonomy" id="1837344"/>
    <lineage>
        <taxon>Bacteria</taxon>
        <taxon>Bacillati</taxon>
        <taxon>Actinomycetota</taxon>
        <taxon>Actinomycetes</taxon>
        <taxon>Propionibacteriales</taxon>
        <taxon>Propionibacteriaceae</taxon>
        <taxon>Propioniciclava</taxon>
    </lineage>
</organism>
<dbReference type="Pfam" id="PF07663">
    <property type="entry name" value="EIIBC-GUT_C"/>
    <property type="match status" value="1"/>
</dbReference>
<dbReference type="PROSITE" id="PS51102">
    <property type="entry name" value="PTS_EIIB_TYPE_5"/>
    <property type="match status" value="1"/>
</dbReference>
<evidence type="ECO:0000313" key="4">
    <source>
        <dbReference type="EMBL" id="TBT85030.1"/>
    </source>
</evidence>
<name>A0A4Q9KDT0_9ACTN</name>
<dbReference type="PANTHER" id="PTHR39427">
    <property type="match status" value="1"/>
</dbReference>
<dbReference type="GO" id="GO:0009401">
    <property type="term" value="P:phosphoenolpyruvate-dependent sugar phosphotransferase system"/>
    <property type="evidence" value="ECO:0007669"/>
    <property type="project" value="InterPro"/>
</dbReference>
<dbReference type="GO" id="GO:0005886">
    <property type="term" value="C:plasma membrane"/>
    <property type="evidence" value="ECO:0007669"/>
    <property type="project" value="TreeGrafter"/>
</dbReference>
<dbReference type="Pfam" id="PF03612">
    <property type="entry name" value="EIIBC-GUT_N"/>
    <property type="match status" value="1"/>
</dbReference>
<protein>
    <submittedName>
        <fullName evidence="4">PTS sorbitol transporter subunit IIB</fullName>
    </submittedName>
</protein>
<comment type="caution">
    <text evidence="4">The sequence shown here is derived from an EMBL/GenBank/DDBJ whole genome shotgun (WGS) entry which is preliminary data.</text>
</comment>
<dbReference type="PANTHER" id="PTHR39427:SF1">
    <property type="entry name" value="PTS SYSTEM GLUCITOL_SORBITOL-SPECIFIC EIIB COMPONENT"/>
    <property type="match status" value="1"/>
</dbReference>